<reference evidence="3" key="1">
    <citation type="submission" date="2014-07" db="EMBL/GenBank/DDBJ databases">
        <title>Genome sequencing of plant-pathogenic Streptomyces species.</title>
        <authorList>
            <person name="Harrison J."/>
            <person name="Sapp M."/>
            <person name="Thwaites R."/>
            <person name="Studholme D.J."/>
        </authorList>
    </citation>
    <scope>NUCLEOTIDE SEQUENCE [LARGE SCALE GENOMIC DNA]</scope>
    <source>
        <strain evidence="3">NCPPB 4445</strain>
    </source>
</reference>
<name>A0A0L0JRG7_9ACTN</name>
<dbReference type="PANTHER" id="PTHR43546:SF3">
    <property type="entry name" value="UPF0173 METAL-DEPENDENT HYDROLASE MJ1163"/>
    <property type="match status" value="1"/>
</dbReference>
<organism evidence="2 3">
    <name type="scientific">Streptomyces acidiscabies</name>
    <dbReference type="NCBI Taxonomy" id="42234"/>
    <lineage>
        <taxon>Bacteria</taxon>
        <taxon>Bacillati</taxon>
        <taxon>Actinomycetota</taxon>
        <taxon>Actinomycetes</taxon>
        <taxon>Kitasatosporales</taxon>
        <taxon>Streptomycetaceae</taxon>
        <taxon>Streptomyces</taxon>
    </lineage>
</organism>
<sequence>MRIVKYTHSCVRLEHEGRVLVIDPGIWSEPVALDGADAVLLTHEHSDHADVLRLRGLGVPVHAPASAHLPDLDFTAVTTGEEFTAAGFRVTAQGGRHAPVYGGLPDCANLGYLVEDRLYHPGDSLHRPGRPVETLLVPLQASWLKTSEAIDFVRAVAPERAYGIHDAQINDRALTSINAWLTDRCGDRYRWLAPKSSA</sequence>
<dbReference type="Pfam" id="PF13483">
    <property type="entry name" value="Lactamase_B_3"/>
    <property type="match status" value="1"/>
</dbReference>
<dbReference type="PATRIC" id="fig|42234.21.peg.7071"/>
<gene>
    <name evidence="2" type="ORF">IQ63_34305</name>
</gene>
<evidence type="ECO:0000313" key="3">
    <source>
        <dbReference type="Proteomes" id="UP000037151"/>
    </source>
</evidence>
<protein>
    <submittedName>
        <fullName evidence="2">Beta-lactamase</fullName>
    </submittedName>
</protein>
<proteinExistence type="predicted"/>
<dbReference type="InterPro" id="IPR036866">
    <property type="entry name" value="RibonucZ/Hydroxyglut_hydro"/>
</dbReference>
<dbReference type="OrthoDB" id="3190691at2"/>
<dbReference type="SUPFAM" id="SSF56281">
    <property type="entry name" value="Metallo-hydrolase/oxidoreductase"/>
    <property type="match status" value="1"/>
</dbReference>
<dbReference type="InterPro" id="IPR001279">
    <property type="entry name" value="Metallo-B-lactamas"/>
</dbReference>
<dbReference type="RefSeq" id="WP_050374064.1">
    <property type="nucleotide sequence ID" value="NZ_KQ257831.1"/>
</dbReference>
<dbReference type="PANTHER" id="PTHR43546">
    <property type="entry name" value="UPF0173 METAL-DEPENDENT HYDROLASE MJ1163-RELATED"/>
    <property type="match status" value="1"/>
</dbReference>
<dbReference type="AlphaFoldDB" id="A0A0L0JRG7"/>
<dbReference type="Proteomes" id="UP000037151">
    <property type="component" value="Unassembled WGS sequence"/>
</dbReference>
<dbReference type="EMBL" id="JPPY01000192">
    <property type="protein sequence ID" value="KND28069.1"/>
    <property type="molecule type" value="Genomic_DNA"/>
</dbReference>
<dbReference type="InterPro" id="IPR050114">
    <property type="entry name" value="UPF0173_UPF0282_UlaG_hydrolase"/>
</dbReference>
<evidence type="ECO:0000259" key="1">
    <source>
        <dbReference type="SMART" id="SM00849"/>
    </source>
</evidence>
<feature type="domain" description="Metallo-beta-lactamase" evidence="1">
    <location>
        <begin position="7"/>
        <end position="165"/>
    </location>
</feature>
<accession>A0A0L0JRG7</accession>
<comment type="caution">
    <text evidence="2">The sequence shown here is derived from an EMBL/GenBank/DDBJ whole genome shotgun (WGS) entry which is preliminary data.</text>
</comment>
<evidence type="ECO:0000313" key="2">
    <source>
        <dbReference type="EMBL" id="KND28069.1"/>
    </source>
</evidence>
<dbReference type="Gene3D" id="3.60.15.10">
    <property type="entry name" value="Ribonuclease Z/Hydroxyacylglutathione hydrolase-like"/>
    <property type="match status" value="1"/>
</dbReference>
<dbReference type="SMART" id="SM00849">
    <property type="entry name" value="Lactamase_B"/>
    <property type="match status" value="1"/>
</dbReference>